<dbReference type="Proteomes" id="UP001523392">
    <property type="component" value="Unassembled WGS sequence"/>
</dbReference>
<name>A0ABT1D4G2_9PROT</name>
<dbReference type="EMBL" id="JAFIRR010000037">
    <property type="protein sequence ID" value="MCO6415875.1"/>
    <property type="molecule type" value="Genomic_DNA"/>
</dbReference>
<sequence>MEHDAAETPERQRLHCVRFADAPDAPWEAAMALLAQAVTLAGIRLPTPDGRMKRQDATKLMAALVSLGGQVPRAPKRDAGGAVPVDVGATLGSR</sequence>
<evidence type="ECO:0000313" key="3">
    <source>
        <dbReference type="Proteomes" id="UP001523392"/>
    </source>
</evidence>
<protein>
    <submittedName>
        <fullName evidence="2">Uncharacterized protein</fullName>
    </submittedName>
</protein>
<reference evidence="2 3" key="1">
    <citation type="submission" date="2021-12" db="EMBL/GenBank/DDBJ databases">
        <title>Siccirubricoccus leaddurans sp. nov., a high concentration Zn2+ tolerance bacterium.</title>
        <authorList>
            <person name="Cao Y."/>
        </authorList>
    </citation>
    <scope>NUCLEOTIDE SEQUENCE [LARGE SCALE GENOMIC DNA]</scope>
    <source>
        <strain evidence="2 3">KC 17139</strain>
    </source>
</reference>
<evidence type="ECO:0000313" key="2">
    <source>
        <dbReference type="EMBL" id="MCO6415875.1"/>
    </source>
</evidence>
<evidence type="ECO:0000256" key="1">
    <source>
        <dbReference type="SAM" id="MobiDB-lite"/>
    </source>
</evidence>
<organism evidence="2 3">
    <name type="scientific">Siccirubricoccus soli</name>
    <dbReference type="NCBI Taxonomy" id="2899147"/>
    <lineage>
        <taxon>Bacteria</taxon>
        <taxon>Pseudomonadati</taxon>
        <taxon>Pseudomonadota</taxon>
        <taxon>Alphaproteobacteria</taxon>
        <taxon>Acetobacterales</taxon>
        <taxon>Roseomonadaceae</taxon>
        <taxon>Siccirubricoccus</taxon>
    </lineage>
</organism>
<accession>A0ABT1D4G2</accession>
<proteinExistence type="predicted"/>
<gene>
    <name evidence="2" type="ORF">JYK14_06755</name>
</gene>
<dbReference type="RefSeq" id="WP_252952488.1">
    <property type="nucleotide sequence ID" value="NZ_JAFIRR010000037.1"/>
</dbReference>
<feature type="region of interest" description="Disordered" evidence="1">
    <location>
        <begin position="73"/>
        <end position="94"/>
    </location>
</feature>
<keyword evidence="3" id="KW-1185">Reference proteome</keyword>
<comment type="caution">
    <text evidence="2">The sequence shown here is derived from an EMBL/GenBank/DDBJ whole genome shotgun (WGS) entry which is preliminary data.</text>
</comment>